<comment type="caution">
    <text evidence="3">The sequence shown here is derived from an EMBL/GenBank/DDBJ whole genome shotgun (WGS) entry which is preliminary data.</text>
</comment>
<name>A0AAV9UJP3_9PEZI</name>
<proteinExistence type="predicted"/>
<feature type="region of interest" description="Disordered" evidence="1">
    <location>
        <begin position="22"/>
        <end position="60"/>
    </location>
</feature>
<evidence type="ECO:0000256" key="2">
    <source>
        <dbReference type="SAM" id="SignalP"/>
    </source>
</evidence>
<dbReference type="EMBL" id="JAVHNS010000009">
    <property type="protein sequence ID" value="KAK6343616.1"/>
    <property type="molecule type" value="Genomic_DNA"/>
</dbReference>
<dbReference type="Proteomes" id="UP001373714">
    <property type="component" value="Unassembled WGS sequence"/>
</dbReference>
<reference evidence="3 4" key="1">
    <citation type="submission" date="2019-10" db="EMBL/GenBank/DDBJ databases">
        <authorList>
            <person name="Palmer J.M."/>
        </authorList>
    </citation>
    <scope>NUCLEOTIDE SEQUENCE [LARGE SCALE GENOMIC DNA]</scope>
    <source>
        <strain evidence="3 4">TWF730</strain>
    </source>
</reference>
<sequence>MKRLGLFALHVLQAYALQIQGAPNSRHDTTSSSPSLRKTGSPDLGLDVRPSRGLNTSAGNTSLVFKRNDDDVEMIDAGGRVVDFNDYRNMDDISGEFNQATRLGAQLEREFNYAIANNLRRTEKVYSKRVYDRFDFRVRVLPGMPPKTVQKFLKLAGIDDLVEPLYSYFSVATKPAEGQQRSTAYFYISRKLSHVVAIWNGPDGGWAGRTVDYDQFENEYFKVLYISILKQIETEAIVAVPGVFLLSYVTISHRNPVTIKVLSEILQLARLDHDELIRINKPPPGSESNEAVLWAALYGTPEVRAILKLFMSAPKLFTNPTITSIEYMIHRSGSERPGEELEATMMVYVSELPAPHGSVITQVTLQDPSNRLTTFPGREIFKWSPFETGRPDYIEIYPNGGHRGPPRWEERPSYQEMSAIWYDGRAMDPGTSLRPIRISASRPQQHLVIESAVGYTGIPLRDFIWKSWDQAVGANSPLSYVTFLKVSPRGIAAVEGLFDGEKIQAEGGGLLIWKSKPSTDITESETEEALCSNCMSPGFGTHGQVKQIVGDTARTERHLLECAEYRAVVGMLSDGVIWDSMGRPSLQNIEIARYSGAEPNFAIMFRLKQGDRVRESIRDVGPGRGWNAGEGLVFKVSRSGSGAGEVISASRDAQNPDFDVEVTPEIRQLLKATYEKGLHEVGSVLASALSKGHRAPILYQRATSGVLRITTELSGVEFWKRRGEADSLRENRRVTPPLKSQLLLQYYSYTGSTPVRGRLAALANYDYKRGFPGSHDVRKHNAQMYFQAFLRVETLENRDVEAANRYGSELDDRDLKYIRHQRYPYEILSAPLAHHMIIAHLPKLNANGRIPCFPIILYRSWCQNKEHTPAPGNSLTVLDPKTGGRISRKIEKEANPQSDLRYISILAITAETKKIIESALLYYYGLRISSLEETFALHLNVETQAPKVEFLSTEFQEASRGLGMLGVLLGIPEVIEIQEMLEIYQGMVCLRDTMIKEIYIQVTTKDIGILLLLGPLENQFSDSQDTDPVSLNFLSGATEAEIKKKYFETAQISEIPPSDMAAAFPDFDRLGFVVSNSLLIRAVNSPPPWHRFNPERNPLVPRTNRSSLRVEFASELEINSVLPLITALIPFTGEDPEDFKKRHSPPLLSSRKFFFPSDEEVAASVFTTTTLDKALGALTVAGSSERVAAALPSDVYRTFGGYYSQAISRAFEEMAATGLTKLRFILFKEKLTLTAERAFKALLKKRSSRLTCRDWKILHFAKTQARKQPPGSVRPIATGRDYEIAHDNDEWISVLQIPEITAIVDAGLRQRSIPDNKEWFLPSRVVLLCTPVTSRGFDINPLMGVMLEYYNKVDGNKEARILSAGGQR</sequence>
<feature type="chain" id="PRO_5043732034" evidence="2">
    <location>
        <begin position="17"/>
        <end position="1368"/>
    </location>
</feature>
<evidence type="ECO:0000256" key="1">
    <source>
        <dbReference type="SAM" id="MobiDB-lite"/>
    </source>
</evidence>
<gene>
    <name evidence="3" type="ORF">TWF730_011207</name>
</gene>
<evidence type="ECO:0000313" key="3">
    <source>
        <dbReference type="EMBL" id="KAK6343616.1"/>
    </source>
</evidence>
<keyword evidence="2" id="KW-0732">Signal</keyword>
<evidence type="ECO:0000313" key="4">
    <source>
        <dbReference type="Proteomes" id="UP001373714"/>
    </source>
</evidence>
<protein>
    <submittedName>
        <fullName evidence="3">Uncharacterized protein</fullName>
    </submittedName>
</protein>
<organism evidence="3 4">
    <name type="scientific">Orbilia blumenaviensis</name>
    <dbReference type="NCBI Taxonomy" id="1796055"/>
    <lineage>
        <taxon>Eukaryota</taxon>
        <taxon>Fungi</taxon>
        <taxon>Dikarya</taxon>
        <taxon>Ascomycota</taxon>
        <taxon>Pezizomycotina</taxon>
        <taxon>Orbiliomycetes</taxon>
        <taxon>Orbiliales</taxon>
        <taxon>Orbiliaceae</taxon>
        <taxon>Orbilia</taxon>
    </lineage>
</organism>
<keyword evidence="4" id="KW-1185">Reference proteome</keyword>
<accession>A0AAV9UJP3</accession>
<feature type="signal peptide" evidence="2">
    <location>
        <begin position="1"/>
        <end position="16"/>
    </location>
</feature>